<dbReference type="EMBL" id="JBIAQY010000032">
    <property type="protein sequence ID" value="MFF3574863.1"/>
    <property type="molecule type" value="Genomic_DNA"/>
</dbReference>
<dbReference type="Pfam" id="PF13700">
    <property type="entry name" value="DUF4158"/>
    <property type="match status" value="1"/>
</dbReference>
<dbReference type="Proteomes" id="UP001601992">
    <property type="component" value="Unassembled WGS sequence"/>
</dbReference>
<protein>
    <submittedName>
        <fullName evidence="2">DUF4158 domain-containing protein</fullName>
    </submittedName>
</protein>
<gene>
    <name evidence="2" type="ORF">ACFYXQ_44675</name>
</gene>
<keyword evidence="3" id="KW-1185">Reference proteome</keyword>
<organism evidence="2 3">
    <name type="scientific">Nocardia jiangxiensis</name>
    <dbReference type="NCBI Taxonomy" id="282685"/>
    <lineage>
        <taxon>Bacteria</taxon>
        <taxon>Bacillati</taxon>
        <taxon>Actinomycetota</taxon>
        <taxon>Actinomycetes</taxon>
        <taxon>Mycobacteriales</taxon>
        <taxon>Nocardiaceae</taxon>
        <taxon>Nocardia</taxon>
    </lineage>
</organism>
<evidence type="ECO:0000259" key="1">
    <source>
        <dbReference type="Pfam" id="PF13700"/>
    </source>
</evidence>
<feature type="domain" description="DUF4158" evidence="1">
    <location>
        <begin position="7"/>
        <end position="87"/>
    </location>
</feature>
<reference evidence="2 3" key="1">
    <citation type="submission" date="2024-10" db="EMBL/GenBank/DDBJ databases">
        <title>The Natural Products Discovery Center: Release of the First 8490 Sequenced Strains for Exploring Actinobacteria Biosynthetic Diversity.</title>
        <authorList>
            <person name="Kalkreuter E."/>
            <person name="Kautsar S.A."/>
            <person name="Yang D."/>
            <person name="Bader C.D."/>
            <person name="Teijaro C.N."/>
            <person name="Fluegel L."/>
            <person name="Davis C.M."/>
            <person name="Simpson J.R."/>
            <person name="Lauterbach L."/>
            <person name="Steele A.D."/>
            <person name="Gui C."/>
            <person name="Meng S."/>
            <person name="Li G."/>
            <person name="Viehrig K."/>
            <person name="Ye F."/>
            <person name="Su P."/>
            <person name="Kiefer A.F."/>
            <person name="Nichols A."/>
            <person name="Cepeda A.J."/>
            <person name="Yan W."/>
            <person name="Fan B."/>
            <person name="Jiang Y."/>
            <person name="Adhikari A."/>
            <person name="Zheng C.-J."/>
            <person name="Schuster L."/>
            <person name="Cowan T.M."/>
            <person name="Smanski M.J."/>
            <person name="Chevrette M.G."/>
            <person name="De Carvalho L.P.S."/>
            <person name="Shen B."/>
        </authorList>
    </citation>
    <scope>NUCLEOTIDE SEQUENCE [LARGE SCALE GENOMIC DNA]</scope>
    <source>
        <strain evidence="2 3">NPDC002593</strain>
    </source>
</reference>
<accession>A0ABW6SEV4</accession>
<sequence>MVGNKTGATRLGFSLLLKFFEIEASFPRGVDDILPAAVSNVAEQVKVDPGEFVKYRWDGRSVKYHQAQVREAFGSREFMRADETRLTVAGWGVPELRDEWLHEALRSPF</sequence>
<evidence type="ECO:0000313" key="3">
    <source>
        <dbReference type="Proteomes" id="UP001601992"/>
    </source>
</evidence>
<proteinExistence type="predicted"/>
<comment type="caution">
    <text evidence="2">The sequence shown here is derived from an EMBL/GenBank/DDBJ whole genome shotgun (WGS) entry which is preliminary data.</text>
</comment>
<name>A0ABW6SEV4_9NOCA</name>
<dbReference type="RefSeq" id="WP_387406998.1">
    <property type="nucleotide sequence ID" value="NZ_JBIAQY010000032.1"/>
</dbReference>
<evidence type="ECO:0000313" key="2">
    <source>
        <dbReference type="EMBL" id="MFF3574863.1"/>
    </source>
</evidence>
<dbReference type="InterPro" id="IPR025296">
    <property type="entry name" value="DUF4158"/>
</dbReference>